<reference evidence="8 9" key="1">
    <citation type="submission" date="2016-11" db="EMBL/GenBank/DDBJ databases">
        <authorList>
            <person name="Jaros S."/>
            <person name="Januszkiewicz K."/>
            <person name="Wedrychowicz H."/>
        </authorList>
    </citation>
    <scope>NUCLEOTIDE SEQUENCE [LARGE SCALE GENOMIC DNA]</scope>
    <source>
        <strain evidence="8 9">CGMCC 1.7049</strain>
    </source>
</reference>
<keyword evidence="2 5" id="KW-0808">Transferase</keyword>
<evidence type="ECO:0000313" key="9">
    <source>
        <dbReference type="Proteomes" id="UP000199758"/>
    </source>
</evidence>
<dbReference type="GO" id="GO:0005829">
    <property type="term" value="C:cytosol"/>
    <property type="evidence" value="ECO:0007669"/>
    <property type="project" value="TreeGrafter"/>
</dbReference>
<evidence type="ECO:0000259" key="6">
    <source>
        <dbReference type="Pfam" id="PF00108"/>
    </source>
</evidence>
<dbReference type="OrthoDB" id="1402717at2"/>
<feature type="domain" description="Thiolase C-terminal" evidence="7">
    <location>
        <begin position="301"/>
        <end position="427"/>
    </location>
</feature>
<dbReference type="InterPro" id="IPR020616">
    <property type="entry name" value="Thiolase_N"/>
</dbReference>
<dbReference type="RefSeq" id="WP_072895320.1">
    <property type="nucleotide sequence ID" value="NZ_FQWZ01000002.1"/>
</dbReference>
<dbReference type="CDD" id="cd00751">
    <property type="entry name" value="thiolase"/>
    <property type="match status" value="1"/>
</dbReference>
<dbReference type="STRING" id="490188.SAMN04488068_1233"/>
<dbReference type="GO" id="GO:0003988">
    <property type="term" value="F:acetyl-CoA C-acyltransferase activity"/>
    <property type="evidence" value="ECO:0007669"/>
    <property type="project" value="UniProtKB-ARBA"/>
</dbReference>
<dbReference type="Pfam" id="PF00108">
    <property type="entry name" value="Thiolase_N"/>
    <property type="match status" value="1"/>
</dbReference>
<keyword evidence="9" id="KW-1185">Reference proteome</keyword>
<sequence>MSTYGRRVALLGGARIPFARSNTVYSYKSNQEMLTAALRGVVDKYQLQGERLGEVAAGAVLKHSRDFNLTRECVLSSGLAAETPAYDIQQACGTGLEAAILVGNKIAMGQIESGIAGGVDTASDAPIAVGDKLRTLLLDLNRAKTNSQRLQILTRFRPSMLAPSAPTNGEPRTRKSMGEHCEMMAQEWKISREDQDLLAVESHLKAAKAYDEGFFDDLLVEFAGVKRDNNLRGDSKIEKLATLKPVFDRKSGKGTLTAANSTPLTDGASAALLSSEAWADAHGFKPQAFLTHSETAAVDFTVKKEGLLMAPVYAVPRMLERAGLTLQDFDFYEIHEAFAAQVLCTLRAWEDAKYCKERLGLAKPLGSIDRSKLNVKGSSLALGHPFAATGGRILATAGKLLEQRGGGRCLISICAAGGMGVVAIVER</sequence>
<evidence type="ECO:0000313" key="8">
    <source>
        <dbReference type="EMBL" id="SHG71600.1"/>
    </source>
</evidence>
<evidence type="ECO:0000256" key="3">
    <source>
        <dbReference type="ARBA" id="ARBA00023315"/>
    </source>
</evidence>
<dbReference type="EMBL" id="FQWZ01000002">
    <property type="protein sequence ID" value="SHG71600.1"/>
    <property type="molecule type" value="Genomic_DNA"/>
</dbReference>
<gene>
    <name evidence="8" type="ORF">SAMN04488068_1233</name>
</gene>
<dbReference type="InterPro" id="IPR002155">
    <property type="entry name" value="Thiolase"/>
</dbReference>
<dbReference type="NCBIfam" id="NF006740">
    <property type="entry name" value="PRK09268.1"/>
    <property type="match status" value="1"/>
</dbReference>
<dbReference type="InterPro" id="IPR020617">
    <property type="entry name" value="Thiolase_C"/>
</dbReference>
<proteinExistence type="inferred from homology"/>
<comment type="similarity">
    <text evidence="1 5">Belongs to the thiolase-like superfamily. Thiolase family.</text>
</comment>
<protein>
    <submittedName>
        <fullName evidence="8">Acetyl-CoA C-acetyltransferase</fullName>
    </submittedName>
</protein>
<feature type="active site" description="Proton acceptor" evidence="4">
    <location>
        <position position="384"/>
    </location>
</feature>
<feature type="active site" description="Acyl-thioester intermediate" evidence="4">
    <location>
        <position position="92"/>
    </location>
</feature>
<dbReference type="InterPro" id="IPR016039">
    <property type="entry name" value="Thiolase-like"/>
</dbReference>
<evidence type="ECO:0000256" key="2">
    <source>
        <dbReference type="ARBA" id="ARBA00022679"/>
    </source>
</evidence>
<evidence type="ECO:0000256" key="4">
    <source>
        <dbReference type="PIRSR" id="PIRSR000429-1"/>
    </source>
</evidence>
<dbReference type="SUPFAM" id="SSF53901">
    <property type="entry name" value="Thiolase-like"/>
    <property type="match status" value="2"/>
</dbReference>
<evidence type="ECO:0000256" key="1">
    <source>
        <dbReference type="ARBA" id="ARBA00010982"/>
    </source>
</evidence>
<dbReference type="Proteomes" id="UP000199758">
    <property type="component" value="Unassembled WGS sequence"/>
</dbReference>
<organism evidence="8 9">
    <name type="scientific">Hydrocarboniphaga daqingensis</name>
    <dbReference type="NCBI Taxonomy" id="490188"/>
    <lineage>
        <taxon>Bacteria</taxon>
        <taxon>Pseudomonadati</taxon>
        <taxon>Pseudomonadota</taxon>
        <taxon>Gammaproteobacteria</taxon>
        <taxon>Nevskiales</taxon>
        <taxon>Nevskiaceae</taxon>
        <taxon>Hydrocarboniphaga</taxon>
    </lineage>
</organism>
<evidence type="ECO:0000259" key="7">
    <source>
        <dbReference type="Pfam" id="PF02803"/>
    </source>
</evidence>
<dbReference type="AlphaFoldDB" id="A0A1M5M2Z0"/>
<dbReference type="Gene3D" id="3.40.47.10">
    <property type="match status" value="1"/>
</dbReference>
<feature type="domain" description="Thiolase N-terminal" evidence="6">
    <location>
        <begin position="8"/>
        <end position="276"/>
    </location>
</feature>
<accession>A0A1M5M2Z0</accession>
<dbReference type="NCBIfam" id="TIGR01930">
    <property type="entry name" value="AcCoA-C-Actrans"/>
    <property type="match status" value="1"/>
</dbReference>
<dbReference type="Pfam" id="PF02803">
    <property type="entry name" value="Thiolase_C"/>
    <property type="match status" value="1"/>
</dbReference>
<feature type="active site" description="Proton acceptor" evidence="4">
    <location>
        <position position="414"/>
    </location>
</feature>
<name>A0A1M5M2Z0_9GAMM</name>
<dbReference type="PANTHER" id="PTHR42689:SF1">
    <property type="entry name" value="ACETYL-COA ACYLTRANSFERASE FADA2 (3-KETOACYL-COA THIOLASE) (BETA-KETOTHIOLASE)-RELATED"/>
    <property type="match status" value="1"/>
</dbReference>
<dbReference type="PANTHER" id="PTHR42689">
    <property type="entry name" value="ACETYL-COA ACYLTRANSFERASE FADA2 (3-KETOACYL-COA THIOLASE) (BETA-KETOTHIOLASE)-RELATED"/>
    <property type="match status" value="1"/>
</dbReference>
<dbReference type="PIRSF" id="PIRSF000429">
    <property type="entry name" value="Ac-CoA_Ac_transf"/>
    <property type="match status" value="1"/>
</dbReference>
<dbReference type="InterPro" id="IPR050521">
    <property type="entry name" value="3-ketoacyl-CoA_Thiolase"/>
</dbReference>
<evidence type="ECO:0000256" key="5">
    <source>
        <dbReference type="RuleBase" id="RU003557"/>
    </source>
</evidence>
<keyword evidence="3 5" id="KW-0012">Acyltransferase</keyword>